<dbReference type="PROSITE" id="PS50893">
    <property type="entry name" value="ABC_TRANSPORTER_2"/>
    <property type="match status" value="1"/>
</dbReference>
<dbReference type="EMBL" id="CAJPVJ010003536">
    <property type="protein sequence ID" value="CAG2167690.1"/>
    <property type="molecule type" value="Genomic_DNA"/>
</dbReference>
<evidence type="ECO:0000259" key="10">
    <source>
        <dbReference type="PROSITE" id="PS50893"/>
    </source>
</evidence>
<keyword evidence="3 9" id="KW-0812">Transmembrane</keyword>
<evidence type="ECO:0000256" key="8">
    <source>
        <dbReference type="ARBA" id="ARBA00023136"/>
    </source>
</evidence>
<dbReference type="PROSITE" id="PS50929">
    <property type="entry name" value="ABC_TM1F"/>
    <property type="match status" value="1"/>
</dbReference>
<feature type="transmembrane region" description="Helical" evidence="9">
    <location>
        <begin position="381"/>
        <end position="406"/>
    </location>
</feature>
<gene>
    <name evidence="12" type="ORF">ONB1V03_LOCUS7187</name>
</gene>
<feature type="non-terminal residue" evidence="12">
    <location>
        <position position="666"/>
    </location>
</feature>
<protein>
    <submittedName>
        <fullName evidence="12">Uncharacterized protein</fullName>
    </submittedName>
</protein>
<evidence type="ECO:0000256" key="4">
    <source>
        <dbReference type="ARBA" id="ARBA00022737"/>
    </source>
</evidence>
<dbReference type="InterPro" id="IPR027417">
    <property type="entry name" value="P-loop_NTPase"/>
</dbReference>
<keyword evidence="7 9" id="KW-1133">Transmembrane helix</keyword>
<comment type="subcellular location">
    <subcellularLocation>
        <location evidence="1">Vacuole membrane</location>
        <topology evidence="1">Multi-pass membrane protein</topology>
    </subcellularLocation>
</comment>
<evidence type="ECO:0000256" key="6">
    <source>
        <dbReference type="ARBA" id="ARBA00022840"/>
    </source>
</evidence>
<dbReference type="AlphaFoldDB" id="A0A7R9LYW9"/>
<dbReference type="Proteomes" id="UP000728032">
    <property type="component" value="Unassembled WGS sequence"/>
</dbReference>
<evidence type="ECO:0000256" key="9">
    <source>
        <dbReference type="SAM" id="Phobius"/>
    </source>
</evidence>
<evidence type="ECO:0000256" key="1">
    <source>
        <dbReference type="ARBA" id="ARBA00004128"/>
    </source>
</evidence>
<keyword evidence="6" id="KW-0067">ATP-binding</keyword>
<organism evidence="12">
    <name type="scientific">Oppiella nova</name>
    <dbReference type="NCBI Taxonomy" id="334625"/>
    <lineage>
        <taxon>Eukaryota</taxon>
        <taxon>Metazoa</taxon>
        <taxon>Ecdysozoa</taxon>
        <taxon>Arthropoda</taxon>
        <taxon>Chelicerata</taxon>
        <taxon>Arachnida</taxon>
        <taxon>Acari</taxon>
        <taxon>Acariformes</taxon>
        <taxon>Sarcoptiformes</taxon>
        <taxon>Oribatida</taxon>
        <taxon>Brachypylina</taxon>
        <taxon>Oppioidea</taxon>
        <taxon>Oppiidae</taxon>
        <taxon>Oppiella</taxon>
    </lineage>
</organism>
<keyword evidence="5" id="KW-0547">Nucleotide-binding</keyword>
<dbReference type="FunFam" id="3.40.50.300:FF:000997">
    <property type="entry name" value="Multidrug resistance-associated protein 1"/>
    <property type="match status" value="1"/>
</dbReference>
<dbReference type="GO" id="GO:0016887">
    <property type="term" value="F:ATP hydrolysis activity"/>
    <property type="evidence" value="ECO:0007669"/>
    <property type="project" value="InterPro"/>
</dbReference>
<dbReference type="PANTHER" id="PTHR24223:SF443">
    <property type="entry name" value="MULTIDRUG-RESISTANCE LIKE PROTEIN 1, ISOFORM I"/>
    <property type="match status" value="1"/>
</dbReference>
<feature type="transmembrane region" description="Helical" evidence="9">
    <location>
        <begin position="302"/>
        <end position="320"/>
    </location>
</feature>
<dbReference type="InterPro" id="IPR003439">
    <property type="entry name" value="ABC_transporter-like_ATP-bd"/>
</dbReference>
<dbReference type="EMBL" id="OC918361">
    <property type="protein sequence ID" value="CAD7649247.1"/>
    <property type="molecule type" value="Genomic_DNA"/>
</dbReference>
<dbReference type="InterPro" id="IPR036640">
    <property type="entry name" value="ABC1_TM_sf"/>
</dbReference>
<sequence length="666" mass="75850">MTYSLVIYLVLLFRRFGYRHPSSVPLQWFTNILVVTINLYQFFIIYDKNIPILEAVLNCLELFLTIIALIISCLTTRYSDFEELGAECEPKCPMNDFNVFSKIFIIWMKTLLKHGYKSTADLTPHLLPVCDYMKSLHAFNAFESADSKYNSNRLKSEIIWTSCVTAGALVLCKVAADFIQTYILAKLIDFVSDSDHMWHGVCYAIAYCLFNLMSRLFDCHSILLTILGSYRVSSSLTIAIYKKMLRLSAGSRRTFTTGEINNIMSVDVMTICDFIRVMTNLYTIPLLFIIGEYFLWQQLGPSSLMVFAVMAVVLPWTTFISKRIEKIQAKQMELKDTRIKQISEVLSNIKLLKLFGWEKPFMDRISKTRHQELHELKIFNYFYAIIYVCWMAVPFIMAGITFTVYLHTSVHFILFHSSYCLVSTNSSEELDESVERDERSDDSSDERYAVSLKKCCFSWSLEEEPILKDITLNVKKGSLVAIVGRVGSGKSSLFSALMGDMYQTGGSRSAMRGSVSYVPQSAWIQNMSLRQNIVFVSDYDRGKYERVVKACALDTDFNSLPAKDLTEIGEKGINLSGGQKHRVSLARAVYHGSDIYLLDDPLAAVDAHVGQHLFERIIGPKGLLRNTTRILATHHMEFLREADHILVLSEGRVVESGGYDELAERG</sequence>
<feature type="domain" description="ABC transmembrane type-1" evidence="11">
    <location>
        <begin position="164"/>
        <end position="406"/>
    </location>
</feature>
<dbReference type="SMART" id="SM00382">
    <property type="entry name" value="AAA"/>
    <property type="match status" value="1"/>
</dbReference>
<feature type="domain" description="ABC transporter" evidence="10">
    <location>
        <begin position="450"/>
        <end position="665"/>
    </location>
</feature>
<evidence type="ECO:0000256" key="3">
    <source>
        <dbReference type="ARBA" id="ARBA00022692"/>
    </source>
</evidence>
<feature type="transmembrane region" description="Helical" evidence="9">
    <location>
        <begin position="52"/>
        <end position="71"/>
    </location>
</feature>
<dbReference type="PANTHER" id="PTHR24223">
    <property type="entry name" value="ATP-BINDING CASSETTE SUB-FAMILY C"/>
    <property type="match status" value="1"/>
</dbReference>
<feature type="transmembrane region" description="Helical" evidence="9">
    <location>
        <begin position="274"/>
        <end position="296"/>
    </location>
</feature>
<keyword evidence="2" id="KW-0813">Transport</keyword>
<feature type="transmembrane region" description="Helical" evidence="9">
    <location>
        <begin position="27"/>
        <end position="45"/>
    </location>
</feature>
<evidence type="ECO:0000256" key="5">
    <source>
        <dbReference type="ARBA" id="ARBA00022741"/>
    </source>
</evidence>
<dbReference type="SUPFAM" id="SSF52540">
    <property type="entry name" value="P-loop containing nucleoside triphosphate hydrolases"/>
    <property type="match status" value="1"/>
</dbReference>
<feature type="transmembrane region" description="Helical" evidence="9">
    <location>
        <begin position="158"/>
        <end position="176"/>
    </location>
</feature>
<evidence type="ECO:0000259" key="11">
    <source>
        <dbReference type="PROSITE" id="PS50929"/>
    </source>
</evidence>
<feature type="transmembrane region" description="Helical" evidence="9">
    <location>
        <begin position="197"/>
        <end position="216"/>
    </location>
</feature>
<dbReference type="InterPro" id="IPR011527">
    <property type="entry name" value="ABC1_TM_dom"/>
</dbReference>
<dbReference type="GO" id="GO:0005524">
    <property type="term" value="F:ATP binding"/>
    <property type="evidence" value="ECO:0007669"/>
    <property type="project" value="UniProtKB-KW"/>
</dbReference>
<dbReference type="Pfam" id="PF00664">
    <property type="entry name" value="ABC_membrane"/>
    <property type="match status" value="1"/>
</dbReference>
<keyword evidence="13" id="KW-1185">Reference proteome</keyword>
<dbReference type="Gene3D" id="1.20.1560.10">
    <property type="entry name" value="ABC transporter type 1, transmembrane domain"/>
    <property type="match status" value="1"/>
</dbReference>
<dbReference type="GO" id="GO:0005774">
    <property type="term" value="C:vacuolar membrane"/>
    <property type="evidence" value="ECO:0007669"/>
    <property type="project" value="UniProtKB-SubCell"/>
</dbReference>
<dbReference type="InterPro" id="IPR003593">
    <property type="entry name" value="AAA+_ATPase"/>
</dbReference>
<keyword evidence="8 9" id="KW-0472">Membrane</keyword>
<dbReference type="Pfam" id="PF00005">
    <property type="entry name" value="ABC_tran"/>
    <property type="match status" value="1"/>
</dbReference>
<keyword evidence="4" id="KW-0677">Repeat</keyword>
<accession>A0A7R9LYW9</accession>
<dbReference type="SUPFAM" id="SSF90123">
    <property type="entry name" value="ABC transporter transmembrane region"/>
    <property type="match status" value="1"/>
</dbReference>
<dbReference type="OrthoDB" id="6501367at2759"/>
<evidence type="ECO:0000256" key="7">
    <source>
        <dbReference type="ARBA" id="ARBA00022989"/>
    </source>
</evidence>
<evidence type="ECO:0000313" key="13">
    <source>
        <dbReference type="Proteomes" id="UP000728032"/>
    </source>
</evidence>
<dbReference type="CDD" id="cd03250">
    <property type="entry name" value="ABCC_MRP_domain1"/>
    <property type="match status" value="1"/>
</dbReference>
<dbReference type="InterPro" id="IPR050173">
    <property type="entry name" value="ABC_transporter_C-like"/>
</dbReference>
<dbReference type="Gene3D" id="3.40.50.300">
    <property type="entry name" value="P-loop containing nucleotide triphosphate hydrolases"/>
    <property type="match status" value="1"/>
</dbReference>
<reference evidence="12" key="1">
    <citation type="submission" date="2020-11" db="EMBL/GenBank/DDBJ databases">
        <authorList>
            <person name="Tran Van P."/>
        </authorList>
    </citation>
    <scope>NUCLEOTIDE SEQUENCE</scope>
</reference>
<dbReference type="GO" id="GO:0140359">
    <property type="term" value="F:ABC-type transporter activity"/>
    <property type="evidence" value="ECO:0007669"/>
    <property type="project" value="InterPro"/>
</dbReference>
<name>A0A7R9LYW9_9ACAR</name>
<evidence type="ECO:0000256" key="2">
    <source>
        <dbReference type="ARBA" id="ARBA00022448"/>
    </source>
</evidence>
<proteinExistence type="predicted"/>
<evidence type="ECO:0000313" key="12">
    <source>
        <dbReference type="EMBL" id="CAD7649247.1"/>
    </source>
</evidence>